<protein>
    <submittedName>
        <fullName evidence="9">Carbohydrate ABC transporter permease</fullName>
    </submittedName>
</protein>
<accession>A0ABP7FXL2</accession>
<evidence type="ECO:0000256" key="6">
    <source>
        <dbReference type="ARBA" id="ARBA00023136"/>
    </source>
</evidence>
<comment type="subcellular location">
    <subcellularLocation>
        <location evidence="1 7">Cell membrane</location>
        <topology evidence="1 7">Multi-pass membrane protein</topology>
    </subcellularLocation>
</comment>
<dbReference type="InterPro" id="IPR000515">
    <property type="entry name" value="MetI-like"/>
</dbReference>
<comment type="caution">
    <text evidence="9">The sequence shown here is derived from an EMBL/GenBank/DDBJ whole genome shotgun (WGS) entry which is preliminary data.</text>
</comment>
<keyword evidence="10" id="KW-1185">Reference proteome</keyword>
<evidence type="ECO:0000256" key="1">
    <source>
        <dbReference type="ARBA" id="ARBA00004651"/>
    </source>
</evidence>
<evidence type="ECO:0000256" key="7">
    <source>
        <dbReference type="RuleBase" id="RU363032"/>
    </source>
</evidence>
<dbReference type="Gene3D" id="1.10.3720.10">
    <property type="entry name" value="MetI-like"/>
    <property type="match status" value="1"/>
</dbReference>
<feature type="transmembrane region" description="Helical" evidence="7">
    <location>
        <begin position="26"/>
        <end position="47"/>
    </location>
</feature>
<keyword evidence="2 7" id="KW-0813">Transport</keyword>
<keyword evidence="4 7" id="KW-0812">Transmembrane</keyword>
<evidence type="ECO:0000313" key="9">
    <source>
        <dbReference type="EMBL" id="GAA3750268.1"/>
    </source>
</evidence>
<dbReference type="EMBL" id="BAABAE010000005">
    <property type="protein sequence ID" value="GAA3750268.1"/>
    <property type="molecule type" value="Genomic_DNA"/>
</dbReference>
<dbReference type="Pfam" id="PF00528">
    <property type="entry name" value="BPD_transp_1"/>
    <property type="match status" value="1"/>
</dbReference>
<dbReference type="RefSeq" id="WP_344757638.1">
    <property type="nucleotide sequence ID" value="NZ_BAABAE010000005.1"/>
</dbReference>
<sequence length="299" mass="32750">MITLRQAEARTPARERRRRADRVRETIRFAIGFALAAAFLIPIIWMVSGSLKSNEAVTASPPQLLPDGLHWENYAAAVTYIDFGTYITNSAIVTVFTIAGTLLACVPAAYAFAVLRWRGREATFGVVLFSMMLPFPAVMVPMYLIFRQLGMIGSLTPLLVTPFVGQFITPAFSSALAIFLLRQFLAQLPYELIEAAKIDGSSSLRILVQILLPLARPILVTVTIMTALSSWTAFVGPLIFLSDESLNTLSLGLQQYQSQHFTAYNLLLAASTLFVIPVMVLFIAGQKYFTSGATSGAIK</sequence>
<dbReference type="PANTHER" id="PTHR43744">
    <property type="entry name" value="ABC TRANSPORTER PERMEASE PROTEIN MG189-RELATED-RELATED"/>
    <property type="match status" value="1"/>
</dbReference>
<feature type="transmembrane region" description="Helical" evidence="7">
    <location>
        <begin position="261"/>
        <end position="284"/>
    </location>
</feature>
<dbReference type="PROSITE" id="PS50928">
    <property type="entry name" value="ABC_TM1"/>
    <property type="match status" value="1"/>
</dbReference>
<evidence type="ECO:0000259" key="8">
    <source>
        <dbReference type="PROSITE" id="PS50928"/>
    </source>
</evidence>
<evidence type="ECO:0000313" key="10">
    <source>
        <dbReference type="Proteomes" id="UP001501004"/>
    </source>
</evidence>
<evidence type="ECO:0000256" key="2">
    <source>
        <dbReference type="ARBA" id="ARBA00022448"/>
    </source>
</evidence>
<dbReference type="CDD" id="cd06261">
    <property type="entry name" value="TM_PBP2"/>
    <property type="match status" value="1"/>
</dbReference>
<name>A0ABP7FXL2_9MICO</name>
<reference evidence="10" key="1">
    <citation type="journal article" date="2019" name="Int. J. Syst. Evol. Microbiol.">
        <title>The Global Catalogue of Microorganisms (GCM) 10K type strain sequencing project: providing services to taxonomists for standard genome sequencing and annotation.</title>
        <authorList>
            <consortium name="The Broad Institute Genomics Platform"/>
            <consortium name="The Broad Institute Genome Sequencing Center for Infectious Disease"/>
            <person name="Wu L."/>
            <person name="Ma J."/>
        </authorList>
    </citation>
    <scope>NUCLEOTIDE SEQUENCE [LARGE SCALE GENOMIC DNA]</scope>
    <source>
        <strain evidence="10">JCM 16949</strain>
    </source>
</reference>
<feature type="transmembrane region" description="Helical" evidence="7">
    <location>
        <begin position="91"/>
        <end position="115"/>
    </location>
</feature>
<dbReference type="PANTHER" id="PTHR43744:SF12">
    <property type="entry name" value="ABC TRANSPORTER PERMEASE PROTEIN MG189-RELATED"/>
    <property type="match status" value="1"/>
</dbReference>
<keyword evidence="5 7" id="KW-1133">Transmembrane helix</keyword>
<keyword evidence="3" id="KW-1003">Cell membrane</keyword>
<evidence type="ECO:0000256" key="4">
    <source>
        <dbReference type="ARBA" id="ARBA00022692"/>
    </source>
</evidence>
<gene>
    <name evidence="9" type="ORF">GCM10022239_26960</name>
</gene>
<comment type="similarity">
    <text evidence="7">Belongs to the binding-protein-dependent transport system permease family.</text>
</comment>
<evidence type="ECO:0000256" key="5">
    <source>
        <dbReference type="ARBA" id="ARBA00022989"/>
    </source>
</evidence>
<organism evidence="9 10">
    <name type="scientific">Leifsonella bigeumensis</name>
    <dbReference type="NCBI Taxonomy" id="433643"/>
    <lineage>
        <taxon>Bacteria</taxon>
        <taxon>Bacillati</taxon>
        <taxon>Actinomycetota</taxon>
        <taxon>Actinomycetes</taxon>
        <taxon>Micrococcales</taxon>
        <taxon>Microbacteriaceae</taxon>
        <taxon>Leifsonella</taxon>
    </lineage>
</organism>
<feature type="transmembrane region" description="Helical" evidence="7">
    <location>
        <begin position="122"/>
        <end position="146"/>
    </location>
</feature>
<keyword evidence="6 7" id="KW-0472">Membrane</keyword>
<dbReference type="Proteomes" id="UP001501004">
    <property type="component" value="Unassembled WGS sequence"/>
</dbReference>
<feature type="domain" description="ABC transmembrane type-1" evidence="8">
    <location>
        <begin position="87"/>
        <end position="285"/>
    </location>
</feature>
<proteinExistence type="inferred from homology"/>
<dbReference type="SUPFAM" id="SSF161098">
    <property type="entry name" value="MetI-like"/>
    <property type="match status" value="1"/>
</dbReference>
<dbReference type="InterPro" id="IPR035906">
    <property type="entry name" value="MetI-like_sf"/>
</dbReference>
<evidence type="ECO:0000256" key="3">
    <source>
        <dbReference type="ARBA" id="ARBA00022475"/>
    </source>
</evidence>
<feature type="transmembrane region" description="Helical" evidence="7">
    <location>
        <begin position="158"/>
        <end position="181"/>
    </location>
</feature>
<feature type="transmembrane region" description="Helical" evidence="7">
    <location>
        <begin position="218"/>
        <end position="241"/>
    </location>
</feature>